<dbReference type="Gene3D" id="1.10.1220.10">
    <property type="entry name" value="Met repressor-like"/>
    <property type="match status" value="1"/>
</dbReference>
<evidence type="ECO:0000313" key="1">
    <source>
        <dbReference type="EMBL" id="OGG73125.1"/>
    </source>
</evidence>
<sequence length="90" mass="10298">MNTTTVLFKTDKKLKVQAQATAKKMGIPFSAALNRMMQEFVERQELTFSTKPLKPTPYLARILKQGEKNLKEGKVAYYNSLEEMRAALDK</sequence>
<dbReference type="InterPro" id="IPR013321">
    <property type="entry name" value="Arc_rbn_hlx_hlx"/>
</dbReference>
<name>A0A1F6EHK2_9BACT</name>
<dbReference type="EMBL" id="MFLY01000008">
    <property type="protein sequence ID" value="OGG73125.1"/>
    <property type="molecule type" value="Genomic_DNA"/>
</dbReference>
<dbReference type="GO" id="GO:0006355">
    <property type="term" value="P:regulation of DNA-templated transcription"/>
    <property type="evidence" value="ECO:0007669"/>
    <property type="project" value="InterPro"/>
</dbReference>
<dbReference type="Proteomes" id="UP000177306">
    <property type="component" value="Unassembled WGS sequence"/>
</dbReference>
<organism evidence="1 2">
    <name type="scientific">Candidatus Kaiserbacteria bacterium RIFCSPLOWO2_01_FULL_53_17</name>
    <dbReference type="NCBI Taxonomy" id="1798511"/>
    <lineage>
        <taxon>Bacteria</taxon>
        <taxon>Candidatus Kaiseribacteriota</taxon>
    </lineage>
</organism>
<gene>
    <name evidence="1" type="ORF">A3A38_03285</name>
</gene>
<dbReference type="InterPro" id="IPR007337">
    <property type="entry name" value="RelB/DinJ"/>
</dbReference>
<proteinExistence type="predicted"/>
<dbReference type="Pfam" id="PF04221">
    <property type="entry name" value="RelB"/>
    <property type="match status" value="1"/>
</dbReference>
<reference evidence="1 2" key="1">
    <citation type="journal article" date="2016" name="Nat. Commun.">
        <title>Thousands of microbial genomes shed light on interconnected biogeochemical processes in an aquifer system.</title>
        <authorList>
            <person name="Anantharaman K."/>
            <person name="Brown C.T."/>
            <person name="Hug L.A."/>
            <person name="Sharon I."/>
            <person name="Castelle C.J."/>
            <person name="Probst A.J."/>
            <person name="Thomas B.C."/>
            <person name="Singh A."/>
            <person name="Wilkins M.J."/>
            <person name="Karaoz U."/>
            <person name="Brodie E.L."/>
            <person name="Williams K.H."/>
            <person name="Hubbard S.S."/>
            <person name="Banfield J.F."/>
        </authorList>
    </citation>
    <scope>NUCLEOTIDE SEQUENCE [LARGE SCALE GENOMIC DNA]</scope>
</reference>
<evidence type="ECO:0008006" key="3">
    <source>
        <dbReference type="Google" id="ProtNLM"/>
    </source>
</evidence>
<dbReference type="AlphaFoldDB" id="A0A1F6EHK2"/>
<evidence type="ECO:0000313" key="2">
    <source>
        <dbReference type="Proteomes" id="UP000177306"/>
    </source>
</evidence>
<comment type="caution">
    <text evidence="1">The sequence shown here is derived from an EMBL/GenBank/DDBJ whole genome shotgun (WGS) entry which is preliminary data.</text>
</comment>
<accession>A0A1F6EHK2</accession>
<protein>
    <recommendedName>
        <fullName evidence="3">Damage-inducible protein J</fullName>
    </recommendedName>
</protein>